<reference evidence="1" key="1">
    <citation type="submission" date="2018-05" db="EMBL/GenBank/DDBJ databases">
        <title>Draft genome of Mucuna pruriens seed.</title>
        <authorList>
            <person name="Nnadi N.E."/>
            <person name="Vos R."/>
            <person name="Hasami M.H."/>
            <person name="Devisetty U.K."/>
            <person name="Aguiy J.C."/>
        </authorList>
    </citation>
    <scope>NUCLEOTIDE SEQUENCE [LARGE SCALE GENOMIC DNA]</scope>
    <source>
        <strain evidence="1">JCA_2017</strain>
    </source>
</reference>
<feature type="non-terminal residue" evidence="1">
    <location>
        <position position="1"/>
    </location>
</feature>
<sequence>MELPNAKEAKIKVQENLPPEAPRKLKLVIAPRSPADFGKSKSPDIDLPIALKGKLVMSSPSYLENFLLSGSASRISYFTFKVDSAETPMIIHKVLEVPKCKGIHGRNEGLGKTKKNETRELTDLPRGKRPVGCKWPFTLKYKADGTTEQYKACLFAKGPIAVAAAITSSCDYGLPGCITLQLCATMTVMQQFKTLVVAINLVNKFTSTRKSESVHCQCFKPKGPFAPEDVLEGLLPSKNTNGQTYNLSMF</sequence>
<organism evidence="1 2">
    <name type="scientific">Mucuna pruriens</name>
    <name type="common">Velvet bean</name>
    <name type="synonym">Dolichos pruriens</name>
    <dbReference type="NCBI Taxonomy" id="157652"/>
    <lineage>
        <taxon>Eukaryota</taxon>
        <taxon>Viridiplantae</taxon>
        <taxon>Streptophyta</taxon>
        <taxon>Embryophyta</taxon>
        <taxon>Tracheophyta</taxon>
        <taxon>Spermatophyta</taxon>
        <taxon>Magnoliopsida</taxon>
        <taxon>eudicotyledons</taxon>
        <taxon>Gunneridae</taxon>
        <taxon>Pentapetalae</taxon>
        <taxon>rosids</taxon>
        <taxon>fabids</taxon>
        <taxon>Fabales</taxon>
        <taxon>Fabaceae</taxon>
        <taxon>Papilionoideae</taxon>
        <taxon>50 kb inversion clade</taxon>
        <taxon>NPAAA clade</taxon>
        <taxon>indigoferoid/millettioid clade</taxon>
        <taxon>Phaseoleae</taxon>
        <taxon>Mucuna</taxon>
    </lineage>
</organism>
<dbReference type="Proteomes" id="UP000257109">
    <property type="component" value="Unassembled WGS sequence"/>
</dbReference>
<dbReference type="EMBL" id="QJKJ01006301">
    <property type="protein sequence ID" value="RDX87184.1"/>
    <property type="molecule type" value="Genomic_DNA"/>
</dbReference>
<comment type="caution">
    <text evidence="1">The sequence shown here is derived from an EMBL/GenBank/DDBJ whole genome shotgun (WGS) entry which is preliminary data.</text>
</comment>
<evidence type="ECO:0000313" key="1">
    <source>
        <dbReference type="EMBL" id="RDX87184.1"/>
    </source>
</evidence>
<gene>
    <name evidence="1" type="ORF">CR513_31379</name>
</gene>
<accession>A0A371G9G0</accession>
<protein>
    <submittedName>
        <fullName evidence="1">Uncharacterized protein</fullName>
    </submittedName>
</protein>
<name>A0A371G9G0_MUCPR</name>
<proteinExistence type="predicted"/>
<dbReference type="AlphaFoldDB" id="A0A371G9G0"/>
<evidence type="ECO:0000313" key="2">
    <source>
        <dbReference type="Proteomes" id="UP000257109"/>
    </source>
</evidence>
<keyword evidence="2" id="KW-1185">Reference proteome</keyword>